<gene>
    <name evidence="5" type="ORF">I6G59_09925</name>
</gene>
<keyword evidence="2" id="KW-0560">Oxidoreductase</keyword>
<dbReference type="PANTHER" id="PTHR44196">
    <property type="entry name" value="DEHYDROGENASE/REDUCTASE SDR FAMILY MEMBER 7B"/>
    <property type="match status" value="1"/>
</dbReference>
<dbReference type="SUPFAM" id="SSF51735">
    <property type="entry name" value="NAD(P)-binding Rossmann-fold domains"/>
    <property type="match status" value="1"/>
</dbReference>
<organism evidence="5 6">
    <name type="scientific">Brevibacterium casei</name>
    <dbReference type="NCBI Taxonomy" id="33889"/>
    <lineage>
        <taxon>Bacteria</taxon>
        <taxon>Bacillati</taxon>
        <taxon>Actinomycetota</taxon>
        <taxon>Actinomycetes</taxon>
        <taxon>Micrococcales</taxon>
        <taxon>Brevibacteriaceae</taxon>
        <taxon>Brevibacterium</taxon>
    </lineage>
</organism>
<dbReference type="KEGG" id="bcau:I6G59_09925"/>
<proteinExistence type="inferred from homology"/>
<dbReference type="InterPro" id="IPR036291">
    <property type="entry name" value="NAD(P)-bd_dom_sf"/>
</dbReference>
<protein>
    <submittedName>
        <fullName evidence="5">SDR family oxidoreductase</fullName>
    </submittedName>
</protein>
<comment type="similarity">
    <text evidence="1 3">Belongs to the short-chain dehydrogenases/reductases (SDR) family.</text>
</comment>
<dbReference type="Gene3D" id="3.40.50.720">
    <property type="entry name" value="NAD(P)-binding Rossmann-like Domain"/>
    <property type="match status" value="1"/>
</dbReference>
<dbReference type="Pfam" id="PF00106">
    <property type="entry name" value="adh_short"/>
    <property type="match status" value="1"/>
</dbReference>
<dbReference type="CDD" id="cd05233">
    <property type="entry name" value="SDR_c"/>
    <property type="match status" value="1"/>
</dbReference>
<evidence type="ECO:0000313" key="5">
    <source>
        <dbReference type="EMBL" id="QPS32349.1"/>
    </source>
</evidence>
<evidence type="ECO:0000256" key="4">
    <source>
        <dbReference type="SAM" id="MobiDB-lite"/>
    </source>
</evidence>
<dbReference type="Proteomes" id="UP000594979">
    <property type="component" value="Chromosome"/>
</dbReference>
<dbReference type="InterPro" id="IPR020904">
    <property type="entry name" value="Sc_DH/Rdtase_CS"/>
</dbReference>
<dbReference type="GO" id="GO:0016020">
    <property type="term" value="C:membrane"/>
    <property type="evidence" value="ECO:0007669"/>
    <property type="project" value="TreeGrafter"/>
</dbReference>
<dbReference type="PRINTS" id="PR00081">
    <property type="entry name" value="GDHRDH"/>
</dbReference>
<name>A0A7T2TEH2_9MICO</name>
<dbReference type="PRINTS" id="PR00080">
    <property type="entry name" value="SDRFAMILY"/>
</dbReference>
<accession>A0A7T2TEH2</accession>
<evidence type="ECO:0000313" key="6">
    <source>
        <dbReference type="Proteomes" id="UP000594979"/>
    </source>
</evidence>
<evidence type="ECO:0000256" key="3">
    <source>
        <dbReference type="RuleBase" id="RU000363"/>
    </source>
</evidence>
<dbReference type="PROSITE" id="PS00061">
    <property type="entry name" value="ADH_SHORT"/>
    <property type="match status" value="1"/>
</dbReference>
<dbReference type="PANTHER" id="PTHR44196:SF1">
    <property type="entry name" value="DEHYDROGENASE_REDUCTASE SDR FAMILY MEMBER 7B"/>
    <property type="match status" value="1"/>
</dbReference>
<dbReference type="GO" id="GO:0016491">
    <property type="term" value="F:oxidoreductase activity"/>
    <property type="evidence" value="ECO:0007669"/>
    <property type="project" value="UniProtKB-KW"/>
</dbReference>
<dbReference type="InterPro" id="IPR002347">
    <property type="entry name" value="SDR_fam"/>
</dbReference>
<sequence length="318" mass="32970">MQRAGTVMPEIPAETEAPAQSGHGTHADEWPRGEVAFVTGAASGIGLGIARALVRAGARVALADIDDARLDAAAEELRNAGGVVTTVRFDVSGPEGWEAAAVAAEAELGPVSILCGNAGVNGGSSAENTTFEMWRWVQSINVDAQFLGATTFLSRFRRLGRRAHILNTASMAGIIPMPDVSAYAASKFASVGFSMSLRADLEGTDIGVSVLCPGTVATRIAESAAVQQAQRLGVGADARAVEANTRMLSGGADPDAVGRQVVEAMADGQFLIVTHKEFLPIVRRLHHEIEAAFEDFDGRHGSDAAAALLVQGGNPVST</sequence>
<evidence type="ECO:0000256" key="2">
    <source>
        <dbReference type="ARBA" id="ARBA00023002"/>
    </source>
</evidence>
<reference evidence="5 6" key="1">
    <citation type="submission" date="2020-12" db="EMBL/GenBank/DDBJ databases">
        <title>FDA dAtabase for Regulatory Grade micrObial Sequences (FDA-ARGOS): Supporting development and validation of Infectious Disease Dx tests.</title>
        <authorList>
            <person name="Sproer C."/>
            <person name="Gronow S."/>
            <person name="Severitt S."/>
            <person name="Schroder I."/>
            <person name="Tallon L."/>
            <person name="Sadzewicz L."/>
            <person name="Zhao X."/>
            <person name="Boylan J."/>
            <person name="Ott S."/>
            <person name="Bowen H."/>
            <person name="Vavikolanu K."/>
            <person name="Mehta A."/>
            <person name="Aluvathingal J."/>
            <person name="Nadendla S."/>
            <person name="Lowell S."/>
            <person name="Myers T."/>
            <person name="Yan Y."/>
            <person name="Sichtig H."/>
        </authorList>
    </citation>
    <scope>NUCLEOTIDE SEQUENCE [LARGE SCALE GENOMIC DNA]</scope>
    <source>
        <strain evidence="5 6">FDAARGOS_902</strain>
    </source>
</reference>
<dbReference type="AlphaFoldDB" id="A0A7T2TEH2"/>
<feature type="region of interest" description="Disordered" evidence="4">
    <location>
        <begin position="1"/>
        <end position="28"/>
    </location>
</feature>
<dbReference type="EMBL" id="CP065682">
    <property type="protein sequence ID" value="QPS32349.1"/>
    <property type="molecule type" value="Genomic_DNA"/>
</dbReference>
<evidence type="ECO:0000256" key="1">
    <source>
        <dbReference type="ARBA" id="ARBA00006484"/>
    </source>
</evidence>